<accession>A0AAV4U0N9</accession>
<keyword evidence="1" id="KW-0812">Transmembrane</keyword>
<proteinExistence type="predicted"/>
<comment type="caution">
    <text evidence="2">The sequence shown here is derived from an EMBL/GenBank/DDBJ whole genome shotgun (WGS) entry which is preliminary data.</text>
</comment>
<keyword evidence="1" id="KW-0472">Membrane</keyword>
<evidence type="ECO:0000313" key="2">
    <source>
        <dbReference type="EMBL" id="GIY51302.1"/>
    </source>
</evidence>
<feature type="transmembrane region" description="Helical" evidence="1">
    <location>
        <begin position="33"/>
        <end position="55"/>
    </location>
</feature>
<dbReference type="AlphaFoldDB" id="A0AAV4U0N9"/>
<evidence type="ECO:0000256" key="1">
    <source>
        <dbReference type="SAM" id="Phobius"/>
    </source>
</evidence>
<reference evidence="2 3" key="1">
    <citation type="submission" date="2021-06" db="EMBL/GenBank/DDBJ databases">
        <title>Caerostris darwini draft genome.</title>
        <authorList>
            <person name="Kono N."/>
            <person name="Arakawa K."/>
        </authorList>
    </citation>
    <scope>NUCLEOTIDE SEQUENCE [LARGE SCALE GENOMIC DNA]</scope>
</reference>
<keyword evidence="3" id="KW-1185">Reference proteome</keyword>
<organism evidence="2 3">
    <name type="scientific">Caerostris darwini</name>
    <dbReference type="NCBI Taxonomy" id="1538125"/>
    <lineage>
        <taxon>Eukaryota</taxon>
        <taxon>Metazoa</taxon>
        <taxon>Ecdysozoa</taxon>
        <taxon>Arthropoda</taxon>
        <taxon>Chelicerata</taxon>
        <taxon>Arachnida</taxon>
        <taxon>Araneae</taxon>
        <taxon>Araneomorphae</taxon>
        <taxon>Entelegynae</taxon>
        <taxon>Araneoidea</taxon>
        <taxon>Araneidae</taxon>
        <taxon>Caerostris</taxon>
    </lineage>
</organism>
<gene>
    <name evidence="2" type="ORF">CDAR_69301</name>
</gene>
<sequence length="133" mass="15596">MGQNSWGEEWGKCTRTNEVSLAVGFPDSKVPVLFVRARFSFFPLLVLACVGLERLSLRKRRRKKLPVNPISLYELLGSIGQNSWGKNRENAPGQMRCRLQWVFQTAKFRYCLSERGFHSSPYWFWHVSVWRDL</sequence>
<evidence type="ECO:0000313" key="3">
    <source>
        <dbReference type="Proteomes" id="UP001054837"/>
    </source>
</evidence>
<protein>
    <submittedName>
        <fullName evidence="2">Uncharacterized protein</fullName>
    </submittedName>
</protein>
<dbReference type="Proteomes" id="UP001054837">
    <property type="component" value="Unassembled WGS sequence"/>
</dbReference>
<name>A0AAV4U0N9_9ARAC</name>
<keyword evidence="1" id="KW-1133">Transmembrane helix</keyword>
<dbReference type="EMBL" id="BPLQ01010518">
    <property type="protein sequence ID" value="GIY51302.1"/>
    <property type="molecule type" value="Genomic_DNA"/>
</dbReference>